<organism evidence="1 2">
    <name type="scientific">Paenibacillus mucilaginosus (strain KNP414)</name>
    <dbReference type="NCBI Taxonomy" id="1036673"/>
    <lineage>
        <taxon>Bacteria</taxon>
        <taxon>Bacillati</taxon>
        <taxon>Bacillota</taxon>
        <taxon>Bacilli</taxon>
        <taxon>Bacillales</taxon>
        <taxon>Paenibacillaceae</taxon>
        <taxon>Paenibacillus</taxon>
    </lineage>
</organism>
<sequence>MKLLRYDAGAAFSLRAAHMGRRTGRHVEYFRIKTHRRFNCIVTSNAGAQIRRADG</sequence>
<evidence type="ECO:0000313" key="1">
    <source>
        <dbReference type="EMBL" id="AEI42899.1"/>
    </source>
</evidence>
<dbReference type="KEGG" id="pms:KNP414_04367"/>
<reference evidence="1 2" key="2">
    <citation type="journal article" date="2013" name="Genome Announc.">
        <title>Genome Sequence of Growth-Improving Paenibacillus mucilaginosus Strain KNP414.</title>
        <authorList>
            <person name="Lu J.J."/>
            <person name="Wang J.F."/>
            <person name="Hu X.F."/>
        </authorList>
    </citation>
    <scope>NUCLEOTIDE SEQUENCE [LARGE SCALE GENOMIC DNA]</scope>
    <source>
        <strain evidence="1 2">KNP414</strain>
    </source>
</reference>
<protein>
    <submittedName>
        <fullName evidence="1">Uncharacterized protein</fullName>
    </submittedName>
</protein>
<reference evidence="2" key="1">
    <citation type="submission" date="2011-06" db="EMBL/GenBank/DDBJ databases">
        <title>Complete genome sequence of Paenibacillus mucilaginosus KNP414.</title>
        <authorList>
            <person name="Wang J."/>
            <person name="Hu S."/>
            <person name="Hu X."/>
            <person name="Zhang B."/>
            <person name="Dong D."/>
            <person name="Zhang S."/>
            <person name="Zhao K."/>
            <person name="Wu D."/>
        </authorList>
    </citation>
    <scope>NUCLEOTIDE SEQUENCE [LARGE SCALE GENOMIC DNA]</scope>
    <source>
        <strain evidence="2">KNP414</strain>
    </source>
</reference>
<dbReference type="AlphaFoldDB" id="F8FJP9"/>
<name>F8FJP9_PAEMK</name>
<evidence type="ECO:0000313" key="2">
    <source>
        <dbReference type="Proteomes" id="UP000006620"/>
    </source>
</evidence>
<accession>F8FJP9</accession>
<gene>
    <name evidence="1" type="ordered locus">KNP414_04367</name>
</gene>
<dbReference type="Proteomes" id="UP000006620">
    <property type="component" value="Chromosome"/>
</dbReference>
<dbReference type="HOGENOM" id="CLU_3027979_0_0_9"/>
<proteinExistence type="predicted"/>
<dbReference type="EMBL" id="CP002869">
    <property type="protein sequence ID" value="AEI42899.1"/>
    <property type="molecule type" value="Genomic_DNA"/>
</dbReference>